<dbReference type="GO" id="GO:0003676">
    <property type="term" value="F:nucleic acid binding"/>
    <property type="evidence" value="ECO:0007669"/>
    <property type="project" value="InterPro"/>
</dbReference>
<evidence type="ECO:0000313" key="4">
    <source>
        <dbReference type="Proteomes" id="UP000036403"/>
    </source>
</evidence>
<dbReference type="InterPro" id="IPR023780">
    <property type="entry name" value="Chromo_domain"/>
</dbReference>
<evidence type="ECO:0000259" key="2">
    <source>
        <dbReference type="PROSITE" id="PS50994"/>
    </source>
</evidence>
<dbReference type="GO" id="GO:0005694">
    <property type="term" value="C:chromosome"/>
    <property type="evidence" value="ECO:0007669"/>
    <property type="project" value="UniProtKB-ARBA"/>
</dbReference>
<dbReference type="AlphaFoldDB" id="A0A0J7JWN9"/>
<dbReference type="Proteomes" id="UP000036403">
    <property type="component" value="Unassembled WGS sequence"/>
</dbReference>
<protein>
    <recommendedName>
        <fullName evidence="5">Integrase catalytic domain-containing protein</fullName>
    </recommendedName>
</protein>
<sequence>MEVTYQDPKQAASFGGVDALYRAARGKVPKKEIRKWLEGVDTYTLHKPARRKFPTNRVIVYSIDQQWQADLVDLKNLSKHNRGYNYLLTCIDILSKYAWAVPLKTKRGVETVKAFETIFAQRKPQSLQSDKGTEFKNTTFQSFLKQNGVRFFTTFNETKASVVERFNRTLKTKMWKYFTNHRTYQYVDVLDKLLHSYNHTYHSSIKRAPAEVTVQNERDVWLTLYGKMEDVKTKPCVFQVGDTVRVSKHKLTFEKGYETNWSEELFVVTECVPRHPPVYRIKDLMNEPIEGTFYAQELQRVAPKDNYTVEKILKKRSRNGRVEYWVKFRGYPSKFNQWIPSTDMFKL</sequence>
<dbReference type="PANTHER" id="PTHR46585:SF1">
    <property type="entry name" value="CHROMO DOMAIN-CONTAINING PROTEIN"/>
    <property type="match status" value="1"/>
</dbReference>
<dbReference type="InterPro" id="IPR016197">
    <property type="entry name" value="Chromo-like_dom_sf"/>
</dbReference>
<dbReference type="EMBL" id="LBMM01026250">
    <property type="protein sequence ID" value="KMQ82331.1"/>
    <property type="molecule type" value="Genomic_DNA"/>
</dbReference>
<dbReference type="Pfam" id="PF00665">
    <property type="entry name" value="rve"/>
    <property type="match status" value="1"/>
</dbReference>
<accession>A0A0J7JWN9</accession>
<dbReference type="Pfam" id="PF00385">
    <property type="entry name" value="Chromo"/>
    <property type="match status" value="1"/>
</dbReference>
<feature type="domain" description="Integrase catalytic" evidence="2">
    <location>
        <begin position="50"/>
        <end position="217"/>
    </location>
</feature>
<comment type="caution">
    <text evidence="3">The sequence shown here is derived from an EMBL/GenBank/DDBJ whole genome shotgun (WGS) entry which is preliminary data.</text>
</comment>
<dbReference type="GO" id="GO:0015074">
    <property type="term" value="P:DNA integration"/>
    <property type="evidence" value="ECO:0007669"/>
    <property type="project" value="InterPro"/>
</dbReference>
<reference evidence="3 4" key="1">
    <citation type="submission" date="2015-04" db="EMBL/GenBank/DDBJ databases">
        <title>Lasius niger genome sequencing.</title>
        <authorList>
            <person name="Konorov E.A."/>
            <person name="Nikitin M.A."/>
            <person name="Kirill M.V."/>
            <person name="Chang P."/>
        </authorList>
    </citation>
    <scope>NUCLEOTIDE SEQUENCE [LARGE SCALE GENOMIC DNA]</scope>
    <source>
        <tissue evidence="3">Whole</tissue>
    </source>
</reference>
<dbReference type="InterPro" id="IPR036397">
    <property type="entry name" value="RNaseH_sf"/>
</dbReference>
<evidence type="ECO:0000259" key="1">
    <source>
        <dbReference type="PROSITE" id="PS50013"/>
    </source>
</evidence>
<dbReference type="PANTHER" id="PTHR46585">
    <property type="entry name" value="INTEGRASE CORE DOMAIN CONTAINING PROTEIN"/>
    <property type="match status" value="1"/>
</dbReference>
<keyword evidence="4" id="KW-1185">Reference proteome</keyword>
<dbReference type="Gene3D" id="2.40.50.40">
    <property type="match status" value="1"/>
</dbReference>
<dbReference type="PaxDb" id="67767-A0A0J7JWN9"/>
<dbReference type="PROSITE" id="PS50994">
    <property type="entry name" value="INTEGRASE"/>
    <property type="match status" value="1"/>
</dbReference>
<dbReference type="SUPFAM" id="SSF53098">
    <property type="entry name" value="Ribonuclease H-like"/>
    <property type="match status" value="1"/>
</dbReference>
<dbReference type="InterPro" id="IPR000953">
    <property type="entry name" value="Chromo/chromo_shadow_dom"/>
</dbReference>
<organism evidence="3 4">
    <name type="scientific">Lasius niger</name>
    <name type="common">Black garden ant</name>
    <dbReference type="NCBI Taxonomy" id="67767"/>
    <lineage>
        <taxon>Eukaryota</taxon>
        <taxon>Metazoa</taxon>
        <taxon>Ecdysozoa</taxon>
        <taxon>Arthropoda</taxon>
        <taxon>Hexapoda</taxon>
        <taxon>Insecta</taxon>
        <taxon>Pterygota</taxon>
        <taxon>Neoptera</taxon>
        <taxon>Endopterygota</taxon>
        <taxon>Hymenoptera</taxon>
        <taxon>Apocrita</taxon>
        <taxon>Aculeata</taxon>
        <taxon>Formicoidea</taxon>
        <taxon>Formicidae</taxon>
        <taxon>Formicinae</taxon>
        <taxon>Lasius</taxon>
        <taxon>Lasius</taxon>
    </lineage>
</organism>
<dbReference type="PROSITE" id="PS50013">
    <property type="entry name" value="CHROMO_2"/>
    <property type="match status" value="1"/>
</dbReference>
<dbReference type="CDD" id="cd00024">
    <property type="entry name" value="CD_CSD"/>
    <property type="match status" value="1"/>
</dbReference>
<gene>
    <name evidence="3" type="ORF">RF55_23325</name>
</gene>
<proteinExistence type="predicted"/>
<dbReference type="SUPFAM" id="SSF54160">
    <property type="entry name" value="Chromo domain-like"/>
    <property type="match status" value="1"/>
</dbReference>
<evidence type="ECO:0008006" key="5">
    <source>
        <dbReference type="Google" id="ProtNLM"/>
    </source>
</evidence>
<feature type="domain" description="Chromo" evidence="1">
    <location>
        <begin position="307"/>
        <end position="347"/>
    </location>
</feature>
<name>A0A0J7JWN9_LASNI</name>
<evidence type="ECO:0000313" key="3">
    <source>
        <dbReference type="EMBL" id="KMQ82331.1"/>
    </source>
</evidence>
<dbReference type="InterPro" id="IPR012337">
    <property type="entry name" value="RNaseH-like_sf"/>
</dbReference>
<dbReference type="Gene3D" id="3.30.420.10">
    <property type="entry name" value="Ribonuclease H-like superfamily/Ribonuclease H"/>
    <property type="match status" value="1"/>
</dbReference>
<dbReference type="InterPro" id="IPR001584">
    <property type="entry name" value="Integrase_cat-core"/>
</dbReference>
<dbReference type="OrthoDB" id="6408700at2759"/>